<dbReference type="Gene3D" id="2.30.30.140">
    <property type="match status" value="1"/>
</dbReference>
<dbReference type="InterPro" id="IPR036612">
    <property type="entry name" value="KH_dom_type_1_sf"/>
</dbReference>
<protein>
    <recommendedName>
        <fullName evidence="3">Tudor domain-containing protein</fullName>
    </recommendedName>
</protein>
<dbReference type="OMA" id="MIIRPHH"/>
<dbReference type="CDD" id="cd20407">
    <property type="entry name" value="Tudor_AKAP1"/>
    <property type="match status" value="1"/>
</dbReference>
<feature type="domain" description="Tudor" evidence="3">
    <location>
        <begin position="243"/>
        <end position="300"/>
    </location>
</feature>
<dbReference type="CDD" id="cd22395">
    <property type="entry name" value="KH-I_AKAP1"/>
    <property type="match status" value="1"/>
</dbReference>
<name>T1KPR9_TETUR</name>
<reference evidence="4" key="2">
    <citation type="submission" date="2015-06" db="UniProtKB">
        <authorList>
            <consortium name="EnsemblMetazoa"/>
        </authorList>
    </citation>
    <scope>IDENTIFICATION</scope>
</reference>
<dbReference type="EnsemblMetazoa" id="tetur17g01500.1">
    <property type="protein sequence ID" value="tetur17g01500.1"/>
    <property type="gene ID" value="tetur17g01500"/>
</dbReference>
<dbReference type="SMART" id="SM00333">
    <property type="entry name" value="TUDOR"/>
    <property type="match status" value="1"/>
</dbReference>
<dbReference type="eggNOG" id="KOG2279">
    <property type="taxonomic scope" value="Eukaryota"/>
</dbReference>
<evidence type="ECO:0000313" key="4">
    <source>
        <dbReference type="EnsemblMetazoa" id="tetur17g01500.1"/>
    </source>
</evidence>
<keyword evidence="5" id="KW-1185">Reference proteome</keyword>
<dbReference type="KEGG" id="tut:107366238"/>
<dbReference type="PANTHER" id="PTHR22948:SF65">
    <property type="entry name" value="A-KINASE ANCHORING PROTEIN 1"/>
    <property type="match status" value="1"/>
</dbReference>
<feature type="compositionally biased region" description="Low complexity" evidence="2">
    <location>
        <begin position="15"/>
        <end position="32"/>
    </location>
</feature>
<feature type="compositionally biased region" description="Basic and acidic residues" evidence="2">
    <location>
        <begin position="1"/>
        <end position="14"/>
    </location>
</feature>
<dbReference type="InterPro" id="IPR004087">
    <property type="entry name" value="KH_dom"/>
</dbReference>
<dbReference type="SMART" id="SM00322">
    <property type="entry name" value="KH"/>
    <property type="match status" value="1"/>
</dbReference>
<evidence type="ECO:0000313" key="5">
    <source>
        <dbReference type="Proteomes" id="UP000015104"/>
    </source>
</evidence>
<reference evidence="5" key="1">
    <citation type="submission" date="2011-08" db="EMBL/GenBank/DDBJ databases">
        <authorList>
            <person name="Rombauts S."/>
        </authorList>
    </citation>
    <scope>NUCLEOTIDE SEQUENCE</scope>
    <source>
        <strain evidence="5">London</strain>
    </source>
</reference>
<dbReference type="Pfam" id="PF00567">
    <property type="entry name" value="TUDOR"/>
    <property type="match status" value="1"/>
</dbReference>
<dbReference type="GO" id="GO:0003723">
    <property type="term" value="F:RNA binding"/>
    <property type="evidence" value="ECO:0007669"/>
    <property type="project" value="UniProtKB-UniRule"/>
</dbReference>
<dbReference type="EMBL" id="CAEY01000336">
    <property type="status" value="NOT_ANNOTATED_CDS"/>
    <property type="molecule type" value="Genomic_DNA"/>
</dbReference>
<dbReference type="GO" id="GO:0005739">
    <property type="term" value="C:mitochondrion"/>
    <property type="evidence" value="ECO:0007669"/>
    <property type="project" value="UniProtKB-ARBA"/>
</dbReference>
<accession>T1KPR9</accession>
<dbReference type="InterPro" id="IPR035437">
    <property type="entry name" value="SNase_OB-fold_sf"/>
</dbReference>
<dbReference type="HOGENOM" id="CLU_039971_0_0_1"/>
<dbReference type="InterPro" id="IPR002999">
    <property type="entry name" value="Tudor"/>
</dbReference>
<evidence type="ECO:0000259" key="3">
    <source>
        <dbReference type="PROSITE" id="PS50304"/>
    </source>
</evidence>
<dbReference type="PROSITE" id="PS50304">
    <property type="entry name" value="TUDOR"/>
    <property type="match status" value="1"/>
</dbReference>
<proteinExistence type="predicted"/>
<evidence type="ECO:0000256" key="1">
    <source>
        <dbReference type="PROSITE-ProRule" id="PRU00117"/>
    </source>
</evidence>
<evidence type="ECO:0000256" key="2">
    <source>
        <dbReference type="SAM" id="MobiDB-lite"/>
    </source>
</evidence>
<dbReference type="OrthoDB" id="10069557at2759"/>
<dbReference type="PROSITE" id="PS50084">
    <property type="entry name" value="KH_TYPE_1"/>
    <property type="match status" value="1"/>
</dbReference>
<dbReference type="GO" id="GO:0010468">
    <property type="term" value="P:regulation of gene expression"/>
    <property type="evidence" value="ECO:0007669"/>
    <property type="project" value="UniProtKB-ARBA"/>
</dbReference>
<dbReference type="InterPro" id="IPR047368">
    <property type="entry name" value="KH-I_AKAP1"/>
</dbReference>
<dbReference type="Proteomes" id="UP000015104">
    <property type="component" value="Unassembled WGS sequence"/>
</dbReference>
<gene>
    <name evidence="4" type="primary">107366238</name>
</gene>
<dbReference type="Gene3D" id="3.30.1370.10">
    <property type="entry name" value="K Homology domain, type 1"/>
    <property type="match status" value="1"/>
</dbReference>
<organism evidence="4 5">
    <name type="scientific">Tetranychus urticae</name>
    <name type="common">Two-spotted spider mite</name>
    <dbReference type="NCBI Taxonomy" id="32264"/>
    <lineage>
        <taxon>Eukaryota</taxon>
        <taxon>Metazoa</taxon>
        <taxon>Ecdysozoa</taxon>
        <taxon>Arthropoda</taxon>
        <taxon>Chelicerata</taxon>
        <taxon>Arachnida</taxon>
        <taxon>Acari</taxon>
        <taxon>Acariformes</taxon>
        <taxon>Trombidiformes</taxon>
        <taxon>Prostigmata</taxon>
        <taxon>Eleutherengona</taxon>
        <taxon>Raphignathae</taxon>
        <taxon>Tetranychoidea</taxon>
        <taxon>Tetranychidae</taxon>
        <taxon>Tetranychus</taxon>
    </lineage>
</organism>
<keyword evidence="1" id="KW-0694">RNA-binding</keyword>
<dbReference type="InterPro" id="IPR004088">
    <property type="entry name" value="KH_dom_type_1"/>
</dbReference>
<dbReference type="InterPro" id="IPR050621">
    <property type="entry name" value="Tudor_domain_containing"/>
</dbReference>
<dbReference type="PANTHER" id="PTHR22948">
    <property type="entry name" value="TUDOR DOMAIN CONTAINING PROTEIN"/>
    <property type="match status" value="1"/>
</dbReference>
<sequence>MTTRPKGSESERSDSPSSSSSSTSSLSASSESKVNGEIITNGDHKENGETNNVKCIENPCASEVKSECDVLEGSFFGHLNGHPLEEPVIIYQFELAQYLCGRLIGRNGHFVNQIKEKSNASVIVNRHPLSPLYKICSIEGTRSEIRRALRLIRSRFPVYEFPEVTLQQINVISPLLQACQVTVPQSCQLHLPEGVSCDVILSNVVDAAHIFVRQPTHPTYPSLSRLDQFMNATYSVDTPPVLSPHPGDICAVNMCNAWYRAMVVSLLDDMEVEVKFVDYGGYARAPISSLRQIRYDFMTLPFQATECYLANVKPTDENQGWSKEANVVFHDLAQGQMLQAKIVAYADDGIPLIHLHKIQGASSVFINQELVNRGLAEWIEHQIWE</sequence>
<feature type="region of interest" description="Disordered" evidence="2">
    <location>
        <begin position="1"/>
        <end position="52"/>
    </location>
</feature>
<dbReference type="SUPFAM" id="SSF54791">
    <property type="entry name" value="Eukaryotic type KH-domain (KH-domain type I)"/>
    <property type="match status" value="1"/>
</dbReference>
<dbReference type="AlphaFoldDB" id="T1KPR9"/>
<dbReference type="Gene3D" id="2.40.50.90">
    <property type="match status" value="1"/>
</dbReference>
<dbReference type="SUPFAM" id="SSF50199">
    <property type="entry name" value="Staphylococcal nuclease"/>
    <property type="match status" value="1"/>
</dbReference>
<dbReference type="STRING" id="32264.T1KPR9"/>
<dbReference type="InterPro" id="IPR047367">
    <property type="entry name" value="Tudor_AKAP1"/>
</dbReference>
<dbReference type="SUPFAM" id="SSF63748">
    <property type="entry name" value="Tudor/PWWP/MBT"/>
    <property type="match status" value="1"/>
</dbReference>
<dbReference type="Pfam" id="PF00013">
    <property type="entry name" value="KH_1"/>
    <property type="match status" value="1"/>
</dbReference>